<feature type="transmembrane region" description="Helical" evidence="1">
    <location>
        <begin position="105"/>
        <end position="126"/>
    </location>
</feature>
<protein>
    <submittedName>
        <fullName evidence="2">Uncharacterized protein</fullName>
    </submittedName>
</protein>
<feature type="transmembrane region" description="Helical" evidence="1">
    <location>
        <begin position="26"/>
        <end position="46"/>
    </location>
</feature>
<name>A0ABV0PKF8_9TELE</name>
<keyword evidence="1" id="KW-1133">Transmembrane helix</keyword>
<proteinExistence type="predicted"/>
<accession>A0ABV0PKF8</accession>
<evidence type="ECO:0000313" key="3">
    <source>
        <dbReference type="Proteomes" id="UP001476798"/>
    </source>
</evidence>
<organism evidence="2 3">
    <name type="scientific">Goodea atripinnis</name>
    <dbReference type="NCBI Taxonomy" id="208336"/>
    <lineage>
        <taxon>Eukaryota</taxon>
        <taxon>Metazoa</taxon>
        <taxon>Chordata</taxon>
        <taxon>Craniata</taxon>
        <taxon>Vertebrata</taxon>
        <taxon>Euteleostomi</taxon>
        <taxon>Actinopterygii</taxon>
        <taxon>Neopterygii</taxon>
        <taxon>Teleostei</taxon>
        <taxon>Neoteleostei</taxon>
        <taxon>Acanthomorphata</taxon>
        <taxon>Ovalentaria</taxon>
        <taxon>Atherinomorphae</taxon>
        <taxon>Cyprinodontiformes</taxon>
        <taxon>Goodeidae</taxon>
        <taxon>Goodea</taxon>
    </lineage>
</organism>
<evidence type="ECO:0000313" key="2">
    <source>
        <dbReference type="EMBL" id="MEQ2183977.1"/>
    </source>
</evidence>
<keyword evidence="1" id="KW-0472">Membrane</keyword>
<sequence>MATHNLEIRVLAECDAIKKFHNSETYTVYFFLMIFCYISTTLLQYWRKTKQTSHSTNILTTYYRAVVRSALTYSTLAWYSSCKKADKRALQRIVRGAKLKSHWRVLTFCWDLFQTSCMFLVLQQYINPFAFYHYQNC</sequence>
<evidence type="ECO:0000256" key="1">
    <source>
        <dbReference type="SAM" id="Phobius"/>
    </source>
</evidence>
<reference evidence="2 3" key="1">
    <citation type="submission" date="2021-06" db="EMBL/GenBank/DDBJ databases">
        <authorList>
            <person name="Palmer J.M."/>
        </authorList>
    </citation>
    <scope>NUCLEOTIDE SEQUENCE [LARGE SCALE GENOMIC DNA]</scope>
    <source>
        <strain evidence="2 3">GA_2019</strain>
        <tissue evidence="2">Muscle</tissue>
    </source>
</reference>
<keyword evidence="3" id="KW-1185">Reference proteome</keyword>
<dbReference type="Proteomes" id="UP001476798">
    <property type="component" value="Unassembled WGS sequence"/>
</dbReference>
<gene>
    <name evidence="2" type="ORF">GOODEAATRI_003387</name>
</gene>
<keyword evidence="1" id="KW-0812">Transmembrane</keyword>
<dbReference type="EMBL" id="JAHRIO010080094">
    <property type="protein sequence ID" value="MEQ2183977.1"/>
    <property type="molecule type" value="Genomic_DNA"/>
</dbReference>
<comment type="caution">
    <text evidence="2">The sequence shown here is derived from an EMBL/GenBank/DDBJ whole genome shotgun (WGS) entry which is preliminary data.</text>
</comment>